<gene>
    <name evidence="8" type="ORF">A5802_002157</name>
</gene>
<dbReference type="PROSITE" id="PS51096">
    <property type="entry name" value="PTS_EIIA_TYPE_4"/>
    <property type="match status" value="1"/>
</dbReference>
<dbReference type="SUPFAM" id="SSF63520">
    <property type="entry name" value="PTS-regulatory domain, PRD"/>
    <property type="match status" value="1"/>
</dbReference>
<sequence>MKEQLLAYLQNQTAFFSIENVSDIFTAKDIAEKFSVKRNTISHYLNQLTEERHLVKITTRPVYFFHKQAFEIQNYPLTQNVYDSLAAVGAEKPFFDRKEDFFSSVIGSKGSLAEVIEQIKMAAFYPNGGLPFLLTGESGTGKSFLVKMFHHYCVENELLESDAPLITINCAQYANNQDLLTSNLFGHVKGAFTGAEEDRRGAFEAAAGGVLFLDEVHRLNAEGQEKLFTFMDQGVIYRMGDTSRSIPVDCRLVFATTEDLKQTFLTTFLRRIPIQATLPALEERTISERKQLTLQAFFDEQKRIGLPLELSPQVIEILTTSHFSGNVGELKSMIKIITAKSYTASLKREVKKIAVTVYHLPEQLLQLTKEPNELVMMQPILIDGQTQIQQLTAESEPEQQKIIQTYEQILFNYVQAGQDFATAVPPISKVIERLFENLLFDHKQEQKQRTMIFVTEHVQRMMEQIEHSFQISFNGSMVYTISYYLWLRRNVEWLPDDQDKLLLTEDLLKSVKKHYSTSDRYTENLIGLVQNALDIELTSMDRIIFTLYINDMGYSKETLLPRSIIVAHGYATASSIANVANRLLNESVFQSFDMPLEVTPKQIAERVTAYIQKNDVSNGLVVLFDMGSLKEVYQYIPELTVPIVMMNNVTTSVALAVGECIQQNVSLREIPERVNAYHQNEWEIILPKVKKEKVVITTCSTGIGTAVQISTLLEKSIPDHLQILILPYEFNQLENSEHMKQILTSYDVVGIIGTTKPRQELAPFISLEELISGAGTEVLLSWLKEELDEEMIAYVNNQLVRNFSLNRVIQSVTILDTEKVISQMEFFAGDLERMWQQRITNDRKLALFVHTSCLIERLIRNEAIDNYHASNTLLQCHEKQLNEIKKAFSVIEKVYSVAIPESEVCYIYDVLFGNTDYSMGEADF</sequence>
<dbReference type="SUPFAM" id="SSF53062">
    <property type="entry name" value="PTS system fructose IIA component-like"/>
    <property type="match status" value="1"/>
</dbReference>
<dbReference type="InterPro" id="IPR036634">
    <property type="entry name" value="PRD_sf"/>
</dbReference>
<dbReference type="PROSITE" id="PS00675">
    <property type="entry name" value="SIGMA54_INTERACT_1"/>
    <property type="match status" value="1"/>
</dbReference>
<dbReference type="SMART" id="SM00382">
    <property type="entry name" value="AAA"/>
    <property type="match status" value="1"/>
</dbReference>
<reference evidence="8 9" key="1">
    <citation type="submission" date="2017-05" db="EMBL/GenBank/DDBJ databases">
        <title>The Genome Sequence of Enterococcus mundtii 6B1_DIV0119.</title>
        <authorList>
            <consortium name="The Broad Institute Genomics Platform"/>
            <consortium name="The Broad Institute Genomic Center for Infectious Diseases"/>
            <person name="Earl A."/>
            <person name="Manson A."/>
            <person name="Schwartman J."/>
            <person name="Gilmore M."/>
            <person name="Abouelleil A."/>
            <person name="Cao P."/>
            <person name="Chapman S."/>
            <person name="Cusick C."/>
            <person name="Shea T."/>
            <person name="Young S."/>
            <person name="Neafsey D."/>
            <person name="Nusbaum C."/>
            <person name="Birren B."/>
        </authorList>
    </citation>
    <scope>NUCLEOTIDE SEQUENCE [LARGE SCALE GENOMIC DNA]</scope>
    <source>
        <strain evidence="8 9">6B1_DIV0119</strain>
    </source>
</reference>
<dbReference type="GO" id="GO:0016740">
    <property type="term" value="F:transferase activity"/>
    <property type="evidence" value="ECO:0007669"/>
    <property type="project" value="UniProtKB-KW"/>
</dbReference>
<dbReference type="InterPro" id="IPR003593">
    <property type="entry name" value="AAA+_ATPase"/>
</dbReference>
<dbReference type="EMBL" id="NGMS01000001">
    <property type="protein sequence ID" value="OTP28415.1"/>
    <property type="molecule type" value="Genomic_DNA"/>
</dbReference>
<evidence type="ECO:0000313" key="9">
    <source>
        <dbReference type="Proteomes" id="UP000195024"/>
    </source>
</evidence>
<evidence type="ECO:0000259" key="5">
    <source>
        <dbReference type="PROSITE" id="PS50045"/>
    </source>
</evidence>
<proteinExistence type="predicted"/>
<dbReference type="InterPro" id="IPR036662">
    <property type="entry name" value="PTS_EIIA_man-typ_sf"/>
</dbReference>
<feature type="domain" description="PTS EIIA type-4" evidence="6">
    <location>
        <begin position="560"/>
        <end position="694"/>
    </location>
</feature>
<evidence type="ECO:0000256" key="2">
    <source>
        <dbReference type="ARBA" id="ARBA00022741"/>
    </source>
</evidence>
<organism evidence="8 9">
    <name type="scientific">Enterococcus mundtii</name>
    <dbReference type="NCBI Taxonomy" id="53346"/>
    <lineage>
        <taxon>Bacteria</taxon>
        <taxon>Bacillati</taxon>
        <taxon>Bacillota</taxon>
        <taxon>Bacilli</taxon>
        <taxon>Lactobacillales</taxon>
        <taxon>Enterococcaceae</taxon>
        <taxon>Enterococcus</taxon>
    </lineage>
</organism>
<name>A0A242L2J3_ENTMU</name>
<dbReference type="InterPro" id="IPR004701">
    <property type="entry name" value="PTS_EIIA_man-typ"/>
</dbReference>
<dbReference type="InterPro" id="IPR027417">
    <property type="entry name" value="P-loop_NTPase"/>
</dbReference>
<dbReference type="AlphaFoldDB" id="A0A242L2J3"/>
<dbReference type="PANTHER" id="PTHR32071:SF38">
    <property type="entry name" value="PSP OPERON TRANSCRIPTIONAL ACTIVATOR"/>
    <property type="match status" value="1"/>
</dbReference>
<dbReference type="Gene3D" id="3.40.50.510">
    <property type="entry name" value="Phosphotransferase system, mannose-type IIA component"/>
    <property type="match status" value="1"/>
</dbReference>
<dbReference type="SUPFAM" id="SSF52540">
    <property type="entry name" value="P-loop containing nucleoside triphosphate hydrolases"/>
    <property type="match status" value="1"/>
</dbReference>
<dbReference type="Gene3D" id="1.10.1790.10">
    <property type="entry name" value="PRD domain"/>
    <property type="match status" value="1"/>
</dbReference>
<dbReference type="InterPro" id="IPR002078">
    <property type="entry name" value="Sigma_54_int"/>
</dbReference>
<dbReference type="CDD" id="cd00009">
    <property type="entry name" value="AAA"/>
    <property type="match status" value="1"/>
</dbReference>
<dbReference type="PROSITE" id="PS50045">
    <property type="entry name" value="SIGMA54_INTERACT_4"/>
    <property type="match status" value="1"/>
</dbReference>
<keyword evidence="1" id="KW-0808">Transferase</keyword>
<dbReference type="Pfam" id="PF00158">
    <property type="entry name" value="Sigma54_activat"/>
    <property type="match status" value="1"/>
</dbReference>
<dbReference type="InterPro" id="IPR036390">
    <property type="entry name" value="WH_DNA-bd_sf"/>
</dbReference>
<dbReference type="GO" id="GO:0009401">
    <property type="term" value="P:phosphoenolpyruvate-dependent sugar phosphotransferase system"/>
    <property type="evidence" value="ECO:0007669"/>
    <property type="project" value="InterPro"/>
</dbReference>
<dbReference type="GO" id="GO:0005524">
    <property type="term" value="F:ATP binding"/>
    <property type="evidence" value="ECO:0007669"/>
    <property type="project" value="UniProtKB-KW"/>
</dbReference>
<protein>
    <recommendedName>
        <fullName evidence="10">Transcription antiterminator BglG</fullName>
    </recommendedName>
</protein>
<feature type="domain" description="Sigma-54 factor interaction" evidence="5">
    <location>
        <begin position="105"/>
        <end position="339"/>
    </location>
</feature>
<dbReference type="GO" id="GO:0003677">
    <property type="term" value="F:DNA binding"/>
    <property type="evidence" value="ECO:0007669"/>
    <property type="project" value="UniProtKB-KW"/>
</dbReference>
<comment type="caution">
    <text evidence="8">The sequence shown here is derived from an EMBL/GenBank/DDBJ whole genome shotgun (WGS) entry which is preliminary data.</text>
</comment>
<evidence type="ECO:0000256" key="3">
    <source>
        <dbReference type="ARBA" id="ARBA00022840"/>
    </source>
</evidence>
<evidence type="ECO:0000259" key="7">
    <source>
        <dbReference type="PROSITE" id="PS51372"/>
    </source>
</evidence>
<dbReference type="PROSITE" id="PS51372">
    <property type="entry name" value="PRD_2"/>
    <property type="match status" value="1"/>
</dbReference>
<dbReference type="PANTHER" id="PTHR32071">
    <property type="entry name" value="TRANSCRIPTIONAL REGULATORY PROTEIN"/>
    <property type="match status" value="1"/>
</dbReference>
<accession>A0A242L2J3</accession>
<feature type="domain" description="PRD" evidence="7">
    <location>
        <begin position="815"/>
        <end position="921"/>
    </location>
</feature>
<dbReference type="SUPFAM" id="SSF46785">
    <property type="entry name" value="Winged helix' DNA-binding domain"/>
    <property type="match status" value="1"/>
</dbReference>
<dbReference type="RefSeq" id="WP_086335152.1">
    <property type="nucleotide sequence ID" value="NZ_JAAAJW010000015.1"/>
</dbReference>
<dbReference type="GO" id="GO:0016020">
    <property type="term" value="C:membrane"/>
    <property type="evidence" value="ECO:0007669"/>
    <property type="project" value="InterPro"/>
</dbReference>
<dbReference type="InterPro" id="IPR025662">
    <property type="entry name" value="Sigma_54_int_dom_ATP-bd_1"/>
</dbReference>
<evidence type="ECO:0000256" key="4">
    <source>
        <dbReference type="ARBA" id="ARBA00023125"/>
    </source>
</evidence>
<evidence type="ECO:0000256" key="1">
    <source>
        <dbReference type="ARBA" id="ARBA00022679"/>
    </source>
</evidence>
<dbReference type="GO" id="GO:0006355">
    <property type="term" value="P:regulation of DNA-templated transcription"/>
    <property type="evidence" value="ECO:0007669"/>
    <property type="project" value="InterPro"/>
</dbReference>
<dbReference type="Proteomes" id="UP000195024">
    <property type="component" value="Unassembled WGS sequence"/>
</dbReference>
<dbReference type="Gene3D" id="3.40.50.300">
    <property type="entry name" value="P-loop containing nucleotide triphosphate hydrolases"/>
    <property type="match status" value="1"/>
</dbReference>
<keyword evidence="4" id="KW-0238">DNA-binding</keyword>
<dbReference type="Pfam" id="PF03610">
    <property type="entry name" value="EIIA-man"/>
    <property type="match status" value="1"/>
</dbReference>
<dbReference type="Pfam" id="PF00874">
    <property type="entry name" value="PRD"/>
    <property type="match status" value="1"/>
</dbReference>
<keyword evidence="3" id="KW-0067">ATP-binding</keyword>
<evidence type="ECO:0008006" key="10">
    <source>
        <dbReference type="Google" id="ProtNLM"/>
    </source>
</evidence>
<dbReference type="InterPro" id="IPR011608">
    <property type="entry name" value="PRD"/>
</dbReference>
<evidence type="ECO:0000313" key="8">
    <source>
        <dbReference type="EMBL" id="OTP28415.1"/>
    </source>
</evidence>
<keyword evidence="2" id="KW-0547">Nucleotide-binding</keyword>
<evidence type="ECO:0000259" key="6">
    <source>
        <dbReference type="PROSITE" id="PS51096"/>
    </source>
</evidence>